<comment type="caution">
    <text evidence="1">The sequence shown here is derived from an EMBL/GenBank/DDBJ whole genome shotgun (WGS) entry which is preliminary data.</text>
</comment>
<reference evidence="1" key="1">
    <citation type="submission" date="2021-04" db="EMBL/GenBank/DDBJ databases">
        <title>Genomic analysis of electroactive and textile dye degrading Bacillus circulans strain: DC10 isolated from constructed wetland-microbial fuel cells treating textile dye wastewaters.</title>
        <authorList>
            <person name="Patel D.U."/>
            <person name="Desai C.R."/>
        </authorList>
    </citation>
    <scope>NUCLEOTIDE SEQUENCE</scope>
    <source>
        <strain evidence="1">DC10</strain>
    </source>
</reference>
<evidence type="ECO:0000313" key="1">
    <source>
        <dbReference type="EMBL" id="MBR8668048.1"/>
    </source>
</evidence>
<organism evidence="1">
    <name type="scientific">Niallia circulans</name>
    <name type="common">Bacillus circulans</name>
    <dbReference type="NCBI Taxonomy" id="1397"/>
    <lineage>
        <taxon>Bacteria</taxon>
        <taxon>Bacillati</taxon>
        <taxon>Bacillota</taxon>
        <taxon>Bacilli</taxon>
        <taxon>Bacillales</taxon>
        <taxon>Bacillaceae</taxon>
        <taxon>Niallia</taxon>
    </lineage>
</organism>
<dbReference type="AlphaFoldDB" id="A0A941GGD5"/>
<proteinExistence type="predicted"/>
<dbReference type="RefSeq" id="WP_212116718.1">
    <property type="nucleotide sequence ID" value="NZ_JAGTPX020000001.1"/>
</dbReference>
<evidence type="ECO:0008006" key="2">
    <source>
        <dbReference type="Google" id="ProtNLM"/>
    </source>
</evidence>
<dbReference type="EMBL" id="JAGTPX010000001">
    <property type="protein sequence ID" value="MBR8668048.1"/>
    <property type="molecule type" value="Genomic_DNA"/>
</dbReference>
<name>A0A941GGD5_NIACI</name>
<protein>
    <recommendedName>
        <fullName evidence="2">IDEAL domain-containing protein</fullName>
    </recommendedName>
</protein>
<gene>
    <name evidence="1" type="ORF">KD144_00725</name>
</gene>
<sequence>MTPNDWVYDKEGNVFFVQQAVDNLVKVGQYYRLHDEGELFTNFHLQRAVNYTVCELEGYSEGEIDFLINLALDTNDREWFDELVGKKKNITNGGMDYAKLV</sequence>
<accession>A0A941GGD5</accession>